<dbReference type="Proteomes" id="UP000797356">
    <property type="component" value="Chromosome 3"/>
</dbReference>
<evidence type="ECO:0000313" key="3">
    <source>
        <dbReference type="Proteomes" id="UP000797356"/>
    </source>
</evidence>
<feature type="region of interest" description="Disordered" evidence="1">
    <location>
        <begin position="1"/>
        <end position="82"/>
    </location>
</feature>
<protein>
    <submittedName>
        <fullName evidence="2">Putative ribosome biogenesis protein BOP1</fullName>
    </submittedName>
</protein>
<keyword evidence="3" id="KW-1185">Reference proteome</keyword>
<sequence>MAKSRAPSNKKADDVEPEEPEEPSENGFVTESGNQEEESGRSAAVVLLEDGESSGEGDEDQEDDGEIRWSAEESDSSDNEVA</sequence>
<reference evidence="2" key="1">
    <citation type="journal article" date="2017" name="Gigascience">
        <title>The genome draft of coconut (Cocos nucifera).</title>
        <authorList>
            <person name="Xiao Y."/>
            <person name="Xu P."/>
            <person name="Fan H."/>
            <person name="Baudouin L."/>
            <person name="Xia W."/>
            <person name="Bocs S."/>
            <person name="Xu J."/>
            <person name="Li Q."/>
            <person name="Guo A."/>
            <person name="Zhou L."/>
            <person name="Li J."/>
            <person name="Wu Y."/>
            <person name="Ma Z."/>
            <person name="Armero A."/>
            <person name="Issali A.E."/>
            <person name="Liu N."/>
            <person name="Peng M."/>
            <person name="Yang Y."/>
        </authorList>
    </citation>
    <scope>NUCLEOTIDE SEQUENCE</scope>
    <source>
        <tissue evidence="2">Spear leaf of Hainan Tall coconut</tissue>
    </source>
</reference>
<organism evidence="2 3">
    <name type="scientific">Cocos nucifera</name>
    <name type="common">Coconut palm</name>
    <dbReference type="NCBI Taxonomy" id="13894"/>
    <lineage>
        <taxon>Eukaryota</taxon>
        <taxon>Viridiplantae</taxon>
        <taxon>Streptophyta</taxon>
        <taxon>Embryophyta</taxon>
        <taxon>Tracheophyta</taxon>
        <taxon>Spermatophyta</taxon>
        <taxon>Magnoliopsida</taxon>
        <taxon>Liliopsida</taxon>
        <taxon>Arecaceae</taxon>
        <taxon>Arecoideae</taxon>
        <taxon>Cocoseae</taxon>
        <taxon>Attaleinae</taxon>
        <taxon>Cocos</taxon>
    </lineage>
</organism>
<accession>A0A8K0I365</accession>
<comment type="caution">
    <text evidence="2">The sequence shown here is derived from an EMBL/GenBank/DDBJ whole genome shotgun (WGS) entry which is preliminary data.</text>
</comment>
<reference evidence="2" key="2">
    <citation type="submission" date="2019-07" db="EMBL/GenBank/DDBJ databases">
        <authorList>
            <person name="Yang Y."/>
            <person name="Bocs S."/>
            <person name="Baudouin L."/>
        </authorList>
    </citation>
    <scope>NUCLEOTIDE SEQUENCE</scope>
    <source>
        <tissue evidence="2">Spear leaf of Hainan Tall coconut</tissue>
    </source>
</reference>
<dbReference type="AlphaFoldDB" id="A0A8K0I365"/>
<feature type="compositionally biased region" description="Acidic residues" evidence="1">
    <location>
        <begin position="72"/>
        <end position="82"/>
    </location>
</feature>
<evidence type="ECO:0000256" key="1">
    <source>
        <dbReference type="SAM" id="MobiDB-lite"/>
    </source>
</evidence>
<gene>
    <name evidence="2" type="ORF">COCNU_03G008150</name>
</gene>
<dbReference type="EMBL" id="CM017874">
    <property type="protein sequence ID" value="KAG1334696.1"/>
    <property type="molecule type" value="Genomic_DNA"/>
</dbReference>
<name>A0A8K0I365_COCNU</name>
<feature type="compositionally biased region" description="Acidic residues" evidence="1">
    <location>
        <begin position="15"/>
        <end position="24"/>
    </location>
</feature>
<evidence type="ECO:0000313" key="2">
    <source>
        <dbReference type="EMBL" id="KAG1334696.1"/>
    </source>
</evidence>
<feature type="compositionally biased region" description="Acidic residues" evidence="1">
    <location>
        <begin position="49"/>
        <end position="65"/>
    </location>
</feature>
<proteinExistence type="predicted"/>